<evidence type="ECO:0000313" key="3">
    <source>
        <dbReference type="Proteomes" id="UP000078476"/>
    </source>
</evidence>
<dbReference type="AlphaFoldDB" id="A0A177NDH7"/>
<dbReference type="STRING" id="980561.A1359_08865"/>
<keyword evidence="3" id="KW-1185">Reference proteome</keyword>
<feature type="chain" id="PRO_5008069034" evidence="1">
    <location>
        <begin position="25"/>
        <end position="258"/>
    </location>
</feature>
<dbReference type="OrthoDB" id="5564544at2"/>
<protein>
    <submittedName>
        <fullName evidence="2">Uncharacterized protein</fullName>
    </submittedName>
</protein>
<gene>
    <name evidence="2" type="ORF">A1359_08865</name>
</gene>
<dbReference type="RefSeq" id="WP_066981792.1">
    <property type="nucleotide sequence ID" value="NZ_LUUI01000098.1"/>
</dbReference>
<name>A0A177NDH7_9GAMM</name>
<comment type="caution">
    <text evidence="2">The sequence shown here is derived from an EMBL/GenBank/DDBJ whole genome shotgun (WGS) entry which is preliminary data.</text>
</comment>
<organism evidence="2 3">
    <name type="scientific">Methylomonas lenta</name>
    <dbReference type="NCBI Taxonomy" id="980561"/>
    <lineage>
        <taxon>Bacteria</taxon>
        <taxon>Pseudomonadati</taxon>
        <taxon>Pseudomonadota</taxon>
        <taxon>Gammaproteobacteria</taxon>
        <taxon>Methylococcales</taxon>
        <taxon>Methylococcaceae</taxon>
        <taxon>Methylomonas</taxon>
    </lineage>
</organism>
<evidence type="ECO:0000313" key="2">
    <source>
        <dbReference type="EMBL" id="OAI16116.1"/>
    </source>
</evidence>
<proteinExistence type="predicted"/>
<evidence type="ECO:0000256" key="1">
    <source>
        <dbReference type="SAM" id="SignalP"/>
    </source>
</evidence>
<feature type="signal peptide" evidence="1">
    <location>
        <begin position="1"/>
        <end position="24"/>
    </location>
</feature>
<reference evidence="2 3" key="1">
    <citation type="submission" date="2016-03" db="EMBL/GenBank/DDBJ databases">
        <authorList>
            <person name="Ploux O."/>
        </authorList>
    </citation>
    <scope>NUCLEOTIDE SEQUENCE [LARGE SCALE GENOMIC DNA]</scope>
    <source>
        <strain evidence="2 3">R-45370</strain>
    </source>
</reference>
<sequence>MVKLNFEFLIASLLVLGFIGTPYADTFDDFNDGNDDGWLHYDPIPGKYSFPIESGSTAYKMESVWGNILNPGRIGSINMQEPPHAKFHIEADLLNWTYNWGEDVGLLARMQEPIPSYFLPEGYALLFRNDRDGQALSRKLMIVKSEGGIHFPIFLAKGRLMNPAPDPSGDYRLKFWSADGYLWGQMIDKSTGKAIMMWDGKNHTDRIYALDDGDYARGRSGLIAYVHIVSYKAEGVSPIFDNFYSGTEAPPAMDTTNH</sequence>
<keyword evidence="1" id="KW-0732">Signal</keyword>
<dbReference type="Proteomes" id="UP000078476">
    <property type="component" value="Unassembled WGS sequence"/>
</dbReference>
<accession>A0A177NDH7</accession>
<dbReference type="EMBL" id="LUUI01000098">
    <property type="protein sequence ID" value="OAI16116.1"/>
    <property type="molecule type" value="Genomic_DNA"/>
</dbReference>